<dbReference type="AlphaFoldDB" id="A0A9P8MK91"/>
<dbReference type="InterPro" id="IPR015798">
    <property type="entry name" value="Cu_amine_oxidase_C"/>
</dbReference>
<dbReference type="RefSeq" id="XP_044714411.1">
    <property type="nucleotide sequence ID" value="XM_044870494.1"/>
</dbReference>
<proteinExistence type="inferred from homology"/>
<dbReference type="Gene3D" id="2.70.98.20">
    <property type="entry name" value="Copper amine oxidase, catalytic domain"/>
    <property type="match status" value="2"/>
</dbReference>
<dbReference type="PANTHER" id="PTHR10638">
    <property type="entry name" value="COPPER AMINE OXIDASE"/>
    <property type="match status" value="1"/>
</dbReference>
<evidence type="ECO:0000256" key="5">
    <source>
        <dbReference type="ARBA" id="ARBA00023002"/>
    </source>
</evidence>
<gene>
    <name evidence="10" type="ORF">HRG_12024</name>
</gene>
<dbReference type="EMBL" id="JAIZPD010000037">
    <property type="protein sequence ID" value="KAH0956897.1"/>
    <property type="molecule type" value="Genomic_DNA"/>
</dbReference>
<dbReference type="GO" id="GO:0009308">
    <property type="term" value="P:amine metabolic process"/>
    <property type="evidence" value="ECO:0007669"/>
    <property type="project" value="UniProtKB-UniRule"/>
</dbReference>
<evidence type="ECO:0000313" key="11">
    <source>
        <dbReference type="Proteomes" id="UP000824596"/>
    </source>
</evidence>
<feature type="domain" description="Copper amine oxidase catalytic" evidence="9">
    <location>
        <begin position="250"/>
        <end position="392"/>
    </location>
</feature>
<comment type="caution">
    <text evidence="10">The sequence shown here is derived from an EMBL/GenBank/DDBJ whole genome shotgun (WGS) entry which is preliminary data.</text>
</comment>
<protein>
    <recommendedName>
        <fullName evidence="8">Amine oxidase</fullName>
        <ecNumber evidence="8">1.4.3.-</ecNumber>
    </recommendedName>
</protein>
<name>A0A9P8MK91_9HYPO</name>
<dbReference type="InterPro" id="IPR036460">
    <property type="entry name" value="Cu_amine_oxidase_C_sf"/>
</dbReference>
<keyword evidence="4 7" id="KW-0801">TPQ</keyword>
<keyword evidence="5 8" id="KW-0560">Oxidoreductase</keyword>
<evidence type="ECO:0000259" key="9">
    <source>
        <dbReference type="Pfam" id="PF01179"/>
    </source>
</evidence>
<dbReference type="GO" id="GO:0048038">
    <property type="term" value="F:quinone binding"/>
    <property type="evidence" value="ECO:0007669"/>
    <property type="project" value="InterPro"/>
</dbReference>
<dbReference type="Gene3D" id="3.10.450.40">
    <property type="match status" value="2"/>
</dbReference>
<keyword evidence="11" id="KW-1185">Reference proteome</keyword>
<dbReference type="GO" id="GO:0005507">
    <property type="term" value="F:copper ion binding"/>
    <property type="evidence" value="ECO:0007669"/>
    <property type="project" value="InterPro"/>
</dbReference>
<dbReference type="EC" id="1.4.3.-" evidence="8"/>
<evidence type="ECO:0000256" key="8">
    <source>
        <dbReference type="RuleBase" id="RU000672"/>
    </source>
</evidence>
<evidence type="ECO:0000256" key="2">
    <source>
        <dbReference type="ARBA" id="ARBA00007983"/>
    </source>
</evidence>
<comment type="PTM">
    <text evidence="7 8">Topaquinone (TPQ) is generated by copper-dependent autoxidation of a specific tyrosyl residue.</text>
</comment>
<sequence length="601" mass="67200">MVTSFPPLSGLSIHETNRARDLVLKLHPGTVIDFRATFLLEPPKAEVKEFLELEHADRITSDTPRPARLAQVRYDVIGGSKAAEYHESVIDLLKAKRISHQIIGPEHHAGLTVFEFEKLVECVKTSSLFQEKLKAIQLPPGFELVVEPWPYGAPDDADGETRFFQGLCFGRHAASGNPDSNFYAFPIPLIPIMDARKNEIVRIDEPATGGKDDALSGRTHEPAILDHCRSAEYVPELLPSGMRKDLKPLTVQQPEGPSFTISDPNLIEWQKWRMRVTFNPREGAVLHDIRYDGRNVLYRLSISDMTVPYADPRAPFHLNNPLGCDCLGVIKYFDGVLTKADGSAEVTKNVVCLHEQDNGINWKHTNWRTGRAVVTRRRELVVQFIITLANYDPGALAQNHQHIFCVRIDPAIDGHRNTLVQEESLPNGMDKRTNPNGNYEVRQTPITTSVESTSHTLTIASSKSRTCQSGTPVQAQRALFAQHHIWVTKYKDDELYAGGRYTLQSSREIGGVADAAARKEDILDEDIVVWSVFGLTHNPRVEDWPVMPVEMLQVDITPSDFFTENPALDVPSSADIGSKRVLDRCCADKGLSKKPGEKSRL</sequence>
<dbReference type="Pfam" id="PF01179">
    <property type="entry name" value="Cu_amine_oxid"/>
    <property type="match status" value="2"/>
</dbReference>
<dbReference type="OrthoDB" id="5379943at2759"/>
<feature type="modified residue" description="2',4',5'-topaquinone" evidence="7">
    <location>
        <position position="391"/>
    </location>
</feature>
<dbReference type="InterPro" id="IPR016182">
    <property type="entry name" value="Cu_amine_oxidase_N-reg"/>
</dbReference>
<evidence type="ECO:0000256" key="3">
    <source>
        <dbReference type="ARBA" id="ARBA00022723"/>
    </source>
</evidence>
<reference evidence="10" key="1">
    <citation type="submission" date="2021-09" db="EMBL/GenBank/DDBJ databases">
        <title>A high-quality genome of the endoparasitic fungus Hirsutella rhossiliensis with a comparison of Hirsutella genomes reveals transposable elements contributing to genome size variation.</title>
        <authorList>
            <person name="Lin R."/>
            <person name="Jiao Y."/>
            <person name="Sun X."/>
            <person name="Ling J."/>
            <person name="Xie B."/>
            <person name="Cheng X."/>
        </authorList>
    </citation>
    <scope>NUCLEOTIDE SEQUENCE</scope>
    <source>
        <strain evidence="10">HR02</strain>
    </source>
</reference>
<comment type="similarity">
    <text evidence="2 8">Belongs to the copper/topaquinone oxidase family.</text>
</comment>
<keyword evidence="6 8" id="KW-0186">Copper</keyword>
<keyword evidence="3 8" id="KW-0479">Metal-binding</keyword>
<dbReference type="SUPFAM" id="SSF49998">
    <property type="entry name" value="Amine oxidase catalytic domain"/>
    <property type="match status" value="1"/>
</dbReference>
<dbReference type="Proteomes" id="UP000824596">
    <property type="component" value="Unassembled WGS sequence"/>
</dbReference>
<evidence type="ECO:0000256" key="6">
    <source>
        <dbReference type="ARBA" id="ARBA00023008"/>
    </source>
</evidence>
<dbReference type="GO" id="GO:0008131">
    <property type="term" value="F:primary methylamine oxidase activity"/>
    <property type="evidence" value="ECO:0007669"/>
    <property type="project" value="InterPro"/>
</dbReference>
<dbReference type="InterPro" id="IPR000269">
    <property type="entry name" value="Cu_amine_oxidase"/>
</dbReference>
<evidence type="ECO:0000313" key="10">
    <source>
        <dbReference type="EMBL" id="KAH0956897.1"/>
    </source>
</evidence>
<dbReference type="SUPFAM" id="SSF54416">
    <property type="entry name" value="Amine oxidase N-terminal region"/>
    <property type="match status" value="2"/>
</dbReference>
<feature type="domain" description="Copper amine oxidase catalytic" evidence="9">
    <location>
        <begin position="464"/>
        <end position="568"/>
    </location>
</feature>
<evidence type="ECO:0000256" key="4">
    <source>
        <dbReference type="ARBA" id="ARBA00022772"/>
    </source>
</evidence>
<dbReference type="GeneID" id="68361152"/>
<organism evidence="10 11">
    <name type="scientific">Hirsutella rhossiliensis</name>
    <dbReference type="NCBI Taxonomy" id="111463"/>
    <lineage>
        <taxon>Eukaryota</taxon>
        <taxon>Fungi</taxon>
        <taxon>Dikarya</taxon>
        <taxon>Ascomycota</taxon>
        <taxon>Pezizomycotina</taxon>
        <taxon>Sordariomycetes</taxon>
        <taxon>Hypocreomycetidae</taxon>
        <taxon>Hypocreales</taxon>
        <taxon>Ophiocordycipitaceae</taxon>
        <taxon>Hirsutella</taxon>
    </lineage>
</organism>
<accession>A0A9P8MK91</accession>
<evidence type="ECO:0000256" key="7">
    <source>
        <dbReference type="PIRSR" id="PIRSR600269-51"/>
    </source>
</evidence>
<comment type="cofactor">
    <cofactor evidence="1">
        <name>Cu cation</name>
        <dbReference type="ChEBI" id="CHEBI:23378"/>
    </cofactor>
</comment>
<comment type="cofactor">
    <cofactor evidence="8">
        <name>Cu cation</name>
        <dbReference type="ChEBI" id="CHEBI:23378"/>
    </cofactor>
    <text evidence="8">Contains 1 topaquinone per subunit.</text>
</comment>
<evidence type="ECO:0000256" key="1">
    <source>
        <dbReference type="ARBA" id="ARBA00001935"/>
    </source>
</evidence>
<dbReference type="PANTHER" id="PTHR10638:SF91">
    <property type="entry name" value="AMINE OXIDASE"/>
    <property type="match status" value="1"/>
</dbReference>